<dbReference type="Proteomes" id="UP000243338">
    <property type="component" value="Unassembled WGS sequence"/>
</dbReference>
<keyword evidence="2" id="KW-0663">Pyridoxal phosphate</keyword>
<dbReference type="EMBL" id="FOHQ01000003">
    <property type="protein sequence ID" value="SES85469.1"/>
    <property type="molecule type" value="Genomic_DNA"/>
</dbReference>
<organism evidence="5 6">
    <name type="scientific">Methanococcoides vulcani</name>
    <dbReference type="NCBI Taxonomy" id="1353158"/>
    <lineage>
        <taxon>Archaea</taxon>
        <taxon>Methanobacteriati</taxon>
        <taxon>Methanobacteriota</taxon>
        <taxon>Stenosarchaea group</taxon>
        <taxon>Methanomicrobia</taxon>
        <taxon>Methanosarcinales</taxon>
        <taxon>Methanosarcinaceae</taxon>
        <taxon>Methanococcoides</taxon>
    </lineage>
</organism>
<dbReference type="InterPro" id="IPR015421">
    <property type="entry name" value="PyrdxlP-dep_Trfase_major"/>
</dbReference>
<reference evidence="6" key="1">
    <citation type="submission" date="2016-10" db="EMBL/GenBank/DDBJ databases">
        <authorList>
            <person name="Varghese N."/>
            <person name="Submissions S."/>
        </authorList>
    </citation>
    <scope>NUCLEOTIDE SEQUENCE [LARGE SCALE GENOMIC DNA]</scope>
    <source>
        <strain evidence="6">SLH 33</strain>
    </source>
</reference>
<dbReference type="STRING" id="1353158.SAMN04488587_1286"/>
<dbReference type="InterPro" id="IPR015422">
    <property type="entry name" value="PyrdxlP-dep_Trfase_small"/>
</dbReference>
<keyword evidence="3 5" id="KW-0808">Transferase</keyword>
<evidence type="ECO:0000259" key="4">
    <source>
        <dbReference type="Pfam" id="PF00155"/>
    </source>
</evidence>
<evidence type="ECO:0000313" key="6">
    <source>
        <dbReference type="Proteomes" id="UP000243338"/>
    </source>
</evidence>
<gene>
    <name evidence="5" type="ORF">SAMN04488587_1286</name>
</gene>
<evidence type="ECO:0000313" key="5">
    <source>
        <dbReference type="EMBL" id="SES85469.1"/>
    </source>
</evidence>
<name>A0A1H9ZUT4_9EURY</name>
<dbReference type="PANTHER" id="PTHR42885">
    <property type="entry name" value="HISTIDINOL-PHOSPHATE AMINOTRANSFERASE-RELATED"/>
    <property type="match status" value="1"/>
</dbReference>
<dbReference type="Gene3D" id="3.90.1150.10">
    <property type="entry name" value="Aspartate Aminotransferase, domain 1"/>
    <property type="match status" value="1"/>
</dbReference>
<keyword evidence="6" id="KW-1185">Reference proteome</keyword>
<dbReference type="GO" id="GO:0030170">
    <property type="term" value="F:pyridoxal phosphate binding"/>
    <property type="evidence" value="ECO:0007669"/>
    <property type="project" value="InterPro"/>
</dbReference>
<evidence type="ECO:0000256" key="3">
    <source>
        <dbReference type="RuleBase" id="RU000481"/>
    </source>
</evidence>
<dbReference type="GO" id="GO:0008483">
    <property type="term" value="F:transaminase activity"/>
    <property type="evidence" value="ECO:0007669"/>
    <property type="project" value="UniProtKB-KW"/>
</dbReference>
<evidence type="ECO:0000256" key="2">
    <source>
        <dbReference type="ARBA" id="ARBA00022898"/>
    </source>
</evidence>
<evidence type="ECO:0000256" key="1">
    <source>
        <dbReference type="ARBA" id="ARBA00001933"/>
    </source>
</evidence>
<feature type="domain" description="Aminotransferase class I/classII large" evidence="4">
    <location>
        <begin position="63"/>
        <end position="360"/>
    </location>
</feature>
<dbReference type="Gene3D" id="3.40.640.10">
    <property type="entry name" value="Type I PLP-dependent aspartate aminotransferase-like (Major domain)"/>
    <property type="match status" value="1"/>
</dbReference>
<keyword evidence="3 5" id="KW-0032">Aminotransferase</keyword>
<dbReference type="InterPro" id="IPR015424">
    <property type="entry name" value="PyrdxlP-dep_Trfase"/>
</dbReference>
<dbReference type="RefSeq" id="WP_091689788.1">
    <property type="nucleotide sequence ID" value="NZ_CAAGSJ010000005.1"/>
</dbReference>
<dbReference type="Pfam" id="PF00155">
    <property type="entry name" value="Aminotran_1_2"/>
    <property type="match status" value="1"/>
</dbReference>
<accession>A0A1H9ZUT4</accession>
<dbReference type="PROSITE" id="PS00105">
    <property type="entry name" value="AA_TRANSFER_CLASS_1"/>
    <property type="match status" value="1"/>
</dbReference>
<dbReference type="InterPro" id="IPR004839">
    <property type="entry name" value="Aminotransferase_I/II_large"/>
</dbReference>
<dbReference type="SUPFAM" id="SSF53383">
    <property type="entry name" value="PLP-dependent transferases"/>
    <property type="match status" value="1"/>
</dbReference>
<dbReference type="InterPro" id="IPR004838">
    <property type="entry name" value="NHTrfase_class1_PyrdxlP-BS"/>
</dbReference>
<dbReference type="AlphaFoldDB" id="A0A1H9ZUT4"/>
<comment type="similarity">
    <text evidence="3">Belongs to the class-I pyridoxal-phosphate-dependent aminotransferase family.</text>
</comment>
<protein>
    <recommendedName>
        <fullName evidence="3">Aminotransferase</fullName>
        <ecNumber evidence="3">2.6.1.-</ecNumber>
    </recommendedName>
</protein>
<dbReference type="PANTHER" id="PTHR42885:SF1">
    <property type="entry name" value="THREONINE-PHOSPHATE DECARBOXYLASE"/>
    <property type="match status" value="1"/>
</dbReference>
<sequence length="372" mass="42052">MMKSNYETQTEKYEFISGQHGGYYRHDFIDHAYLYNLYFPPEAVFTSFKDQIHDIVLNYPIAQDALAGLIGDLIHQPAERIVVGNGAAELIKIISGHISNKLIVPVPSFNEYANAAPIGKVVEFPLEFPSFQLDVDKFAAEAIKVKADVAVVVTPNNPTSIVVPKSDLISLAQKLANHDCMLIIDESFMDFVHDPDQTTLEHEIERYPNIAILKSMSKAYGICGLRIGYMLTANSAFAESVRKGVHIWNINGFAEEFLRILPDYRQEFVESCKQVRIDRDNLYKSLCAIPGMTVYKPDANFIFCRLPDHAQSGPEVTRRLFIEHNMYIKHCQDKTLPDSGRYVRIASRTDTENCKLVEALVDVIDLNKVEVS</sequence>
<dbReference type="EC" id="2.6.1.-" evidence="3"/>
<dbReference type="CDD" id="cd00609">
    <property type="entry name" value="AAT_like"/>
    <property type="match status" value="1"/>
</dbReference>
<comment type="cofactor">
    <cofactor evidence="1 3">
        <name>pyridoxal 5'-phosphate</name>
        <dbReference type="ChEBI" id="CHEBI:597326"/>
    </cofactor>
</comment>
<proteinExistence type="inferred from homology"/>